<feature type="binding site" evidence="2">
    <location>
        <position position="64"/>
    </location>
    <ligand>
        <name>substrate</name>
    </ligand>
</feature>
<feature type="binding site" evidence="2">
    <location>
        <begin position="182"/>
        <end position="184"/>
    </location>
    <ligand>
        <name>substrate</name>
    </ligand>
</feature>
<dbReference type="EC" id="2.5.1.-" evidence="2"/>
<keyword evidence="1 2" id="KW-0808">Transferase</keyword>
<evidence type="ECO:0000313" key="3">
    <source>
        <dbReference type="EMBL" id="PIP87679.1"/>
    </source>
</evidence>
<proteinExistence type="inferred from homology"/>
<accession>A0A2H0E158</accession>
<dbReference type="Pfam" id="PF01255">
    <property type="entry name" value="Prenyltransf"/>
    <property type="match status" value="1"/>
</dbReference>
<organism evidence="3 4">
    <name type="scientific">Candidatus Beckwithbacteria bacterium CG22_combo_CG10-13_8_21_14_all_01_47_9</name>
    <dbReference type="NCBI Taxonomy" id="1974496"/>
    <lineage>
        <taxon>Bacteria</taxon>
        <taxon>Candidatus Beckwithiibacteriota</taxon>
    </lineage>
</organism>
<comment type="function">
    <text evidence="2">Catalyzes the condensation of isopentenyl diphosphate (IPP) with allylic pyrophosphates generating different type of terpenoids.</text>
</comment>
<feature type="binding site" evidence="2">
    <location>
        <position position="62"/>
    </location>
    <ligand>
        <name>substrate</name>
    </ligand>
</feature>
<feature type="active site" evidence="2">
    <location>
        <position position="12"/>
    </location>
</feature>
<protein>
    <recommendedName>
        <fullName evidence="2">Isoprenyl transferase</fullName>
        <ecNumber evidence="2">2.5.1.-</ecNumber>
    </recommendedName>
</protein>
<comment type="subunit">
    <text evidence="2">Homodimer.</text>
</comment>
<evidence type="ECO:0000256" key="1">
    <source>
        <dbReference type="ARBA" id="ARBA00022679"/>
    </source>
</evidence>
<dbReference type="InterPro" id="IPR036424">
    <property type="entry name" value="UPP_synth-like_sf"/>
</dbReference>
<dbReference type="GO" id="GO:0000287">
    <property type="term" value="F:magnesium ion binding"/>
    <property type="evidence" value="ECO:0007669"/>
    <property type="project" value="UniProtKB-UniRule"/>
</dbReference>
<feature type="binding site" evidence="2">
    <location>
        <begin position="58"/>
        <end position="60"/>
    </location>
    <ligand>
        <name>substrate</name>
    </ligand>
</feature>
<dbReference type="Proteomes" id="UP000229981">
    <property type="component" value="Unassembled WGS sequence"/>
</dbReference>
<feature type="binding site" evidence="2">
    <location>
        <position position="12"/>
    </location>
    <ligand>
        <name>Mg(2+)</name>
        <dbReference type="ChEBI" id="CHEBI:18420"/>
    </ligand>
</feature>
<reference evidence="3 4" key="1">
    <citation type="submission" date="2017-09" db="EMBL/GenBank/DDBJ databases">
        <title>Depth-based differentiation of microbial function through sediment-hosted aquifers and enrichment of novel symbionts in the deep terrestrial subsurface.</title>
        <authorList>
            <person name="Probst A.J."/>
            <person name="Ladd B."/>
            <person name="Jarett J.K."/>
            <person name="Geller-Mcgrath D.E."/>
            <person name="Sieber C.M."/>
            <person name="Emerson J.B."/>
            <person name="Anantharaman K."/>
            <person name="Thomas B.C."/>
            <person name="Malmstrom R."/>
            <person name="Stieglmeier M."/>
            <person name="Klingl A."/>
            <person name="Woyke T."/>
            <person name="Ryan C.M."/>
            <person name="Banfield J.F."/>
        </authorList>
    </citation>
    <scope>NUCLEOTIDE SEQUENCE [LARGE SCALE GENOMIC DNA]</scope>
    <source>
        <strain evidence="3">CG22_combo_CG10-13_8_21_14_all_01_47_9</strain>
    </source>
</reference>
<dbReference type="GO" id="GO:0016094">
    <property type="term" value="P:polyprenol biosynthetic process"/>
    <property type="evidence" value="ECO:0007669"/>
    <property type="project" value="TreeGrafter"/>
</dbReference>
<dbReference type="HAMAP" id="MF_01139">
    <property type="entry name" value="ISPT"/>
    <property type="match status" value="1"/>
</dbReference>
<dbReference type="AlphaFoldDB" id="A0A2H0E158"/>
<feature type="binding site" evidence="2">
    <location>
        <position position="29"/>
    </location>
    <ligand>
        <name>substrate</name>
    </ligand>
</feature>
<dbReference type="NCBIfam" id="TIGR00055">
    <property type="entry name" value="uppS"/>
    <property type="match status" value="1"/>
</dbReference>
<sequence length="227" mass="26591">MSLPRHIAIICDGNRRWAKNKSLPEFAGHRRAVEVTMEQLIDRCVELKIPYLTFWVFSTENWHRGKSWVDKYFKLLRQLFTKNFQKLHQKNVKLNLIGDVAKLPKDIQDLFNEWLNKTKNNQKLTLTIAINYGGRDEILRAIAKGRSLFTDKVRPCHLAKHLDTVGLPDPDLLIRTAPNNHRLSGFMLWQIAYTQLYFTDTLFPDFDGKELDKAIAWWQEQTQNLGA</sequence>
<feature type="active site" description="Proton acceptor" evidence="2">
    <location>
        <position position="61"/>
    </location>
</feature>
<comment type="similarity">
    <text evidence="2">Belongs to the UPP synthase family.</text>
</comment>
<feature type="binding site" evidence="2">
    <location>
        <position position="175"/>
    </location>
    <ligand>
        <name>substrate</name>
    </ligand>
</feature>
<feature type="binding site" evidence="2">
    <location>
        <position position="17"/>
    </location>
    <ligand>
        <name>substrate</name>
    </ligand>
</feature>
<dbReference type="CDD" id="cd00475">
    <property type="entry name" value="Cis_IPPS"/>
    <property type="match status" value="1"/>
</dbReference>
<evidence type="ECO:0000256" key="2">
    <source>
        <dbReference type="HAMAP-Rule" id="MF_01139"/>
    </source>
</evidence>
<dbReference type="GO" id="GO:0045547">
    <property type="term" value="F:ditrans,polycis-polyprenyl diphosphate synthase [(2E,6E)-farnesyl diphosphate specific] activity"/>
    <property type="evidence" value="ECO:0007669"/>
    <property type="project" value="TreeGrafter"/>
</dbReference>
<name>A0A2H0E158_9BACT</name>
<dbReference type="PANTHER" id="PTHR10291">
    <property type="entry name" value="DEHYDRODOLICHYL DIPHOSPHATE SYNTHASE FAMILY MEMBER"/>
    <property type="match status" value="1"/>
</dbReference>
<dbReference type="Gene3D" id="3.40.1180.10">
    <property type="entry name" value="Decaprenyl diphosphate synthase-like"/>
    <property type="match status" value="1"/>
</dbReference>
<comment type="caution">
    <text evidence="2">Lacks conserved residue(s) required for the propagation of feature annotation.</text>
</comment>
<feature type="binding site" evidence="2">
    <location>
        <begin position="13"/>
        <end position="16"/>
    </location>
    <ligand>
        <name>substrate</name>
    </ligand>
</feature>
<keyword evidence="2" id="KW-0479">Metal-binding</keyword>
<gene>
    <name evidence="3" type="primary">uppS</name>
    <name evidence="3" type="ORF">COW80_04515</name>
</gene>
<dbReference type="InterPro" id="IPR001441">
    <property type="entry name" value="UPP_synth-like"/>
</dbReference>
<comment type="cofactor">
    <cofactor evidence="2">
        <name>Mg(2+)</name>
        <dbReference type="ChEBI" id="CHEBI:18420"/>
    </cofactor>
    <text evidence="2">Binds 2 magnesium ions per subunit.</text>
</comment>
<dbReference type="EMBL" id="PCTU01000113">
    <property type="protein sequence ID" value="PIP87679.1"/>
    <property type="molecule type" value="Genomic_DNA"/>
</dbReference>
<dbReference type="SUPFAM" id="SSF64005">
    <property type="entry name" value="Undecaprenyl diphosphate synthase"/>
    <property type="match status" value="1"/>
</dbReference>
<keyword evidence="2" id="KW-0460">Magnesium</keyword>
<comment type="caution">
    <text evidence="3">The sequence shown here is derived from an EMBL/GenBank/DDBJ whole genome shotgun (WGS) entry which is preliminary data.</text>
</comment>
<dbReference type="PANTHER" id="PTHR10291:SF0">
    <property type="entry name" value="DEHYDRODOLICHYL DIPHOSPHATE SYNTHASE 2"/>
    <property type="match status" value="1"/>
</dbReference>
<evidence type="ECO:0000313" key="4">
    <source>
        <dbReference type="Proteomes" id="UP000229981"/>
    </source>
</evidence>